<keyword evidence="4" id="KW-1134">Transmembrane beta strand</keyword>
<gene>
    <name evidence="9" type="ORF">ACFFJC_00760</name>
</gene>
<dbReference type="SUPFAM" id="SSF56954">
    <property type="entry name" value="Outer membrane efflux proteins (OEP)"/>
    <property type="match status" value="1"/>
</dbReference>
<evidence type="ECO:0000256" key="6">
    <source>
        <dbReference type="ARBA" id="ARBA00023136"/>
    </source>
</evidence>
<sequence>MADAIRLAYRHNPGVEASRASARAAAERVQQAKAQFGPTLTGNLSYMYAWRRVSQSGIPVLRQDGFTPQASLSLDQPLFTFGRLAAQRRVADAGYGASVADMRSAEQDLLANVIITYAAVLRDEKLVGIARENLAQLTEQLDQVSGRYEARYATETDLQQTRNRIFSGQAQLELAEGSLLASRNTFRNLTGHYPGPLAPLPQLPPLPRTIDDAQALAESASPIISAARFDLAAAKARIAQARGNARPYLGLQGSVSRSALSIERDDPSEVSAQLQVGLNVPLYSAGLLKARIREARQLAEGATQQLEQASRDVRENVASYWDQLSATRSALPAYWRAVAAATRALDAAREQQLAGQVTSLDVLDIARDLLNSRQAQAQAEAQLYVQHALLVASIGVLRPDSFAADTPAYDPDTYRATAWAGLPTGPLVEALDTAAADAGFAAPAVQREQDQEPGHDLSPEPESPTP</sequence>
<dbReference type="NCBIfam" id="TIGR01844">
    <property type="entry name" value="type_I_sec_TolC"/>
    <property type="match status" value="1"/>
</dbReference>
<evidence type="ECO:0000256" key="1">
    <source>
        <dbReference type="ARBA" id="ARBA00004442"/>
    </source>
</evidence>
<dbReference type="PANTHER" id="PTHR30026">
    <property type="entry name" value="OUTER MEMBRANE PROTEIN TOLC"/>
    <property type="match status" value="1"/>
</dbReference>
<evidence type="ECO:0000256" key="2">
    <source>
        <dbReference type="ARBA" id="ARBA00007613"/>
    </source>
</evidence>
<feature type="region of interest" description="Disordered" evidence="8">
    <location>
        <begin position="439"/>
        <end position="466"/>
    </location>
</feature>
<dbReference type="Gene3D" id="1.20.1600.10">
    <property type="entry name" value="Outer membrane efflux proteins (OEP)"/>
    <property type="match status" value="1"/>
</dbReference>
<feature type="compositionally biased region" description="Basic and acidic residues" evidence="8">
    <location>
        <begin position="447"/>
        <end position="458"/>
    </location>
</feature>
<dbReference type="EMBL" id="JBHLWK010000001">
    <property type="protein sequence ID" value="MFC0202796.1"/>
    <property type="molecule type" value="Genomic_DNA"/>
</dbReference>
<accession>A0ABV6CS47</accession>
<dbReference type="InterPro" id="IPR003423">
    <property type="entry name" value="OMP_efflux"/>
</dbReference>
<evidence type="ECO:0000256" key="4">
    <source>
        <dbReference type="ARBA" id="ARBA00022452"/>
    </source>
</evidence>
<dbReference type="PANTHER" id="PTHR30026:SF22">
    <property type="entry name" value="OUTER MEMBRANE EFFLUX PROTEIN"/>
    <property type="match status" value="1"/>
</dbReference>
<comment type="subcellular location">
    <subcellularLocation>
        <location evidence="1">Cell outer membrane</location>
    </subcellularLocation>
</comment>
<dbReference type="Proteomes" id="UP001589798">
    <property type="component" value="Unassembled WGS sequence"/>
</dbReference>
<dbReference type="RefSeq" id="WP_379556241.1">
    <property type="nucleotide sequence ID" value="NZ_JBHUKO010000002.1"/>
</dbReference>
<dbReference type="InterPro" id="IPR010130">
    <property type="entry name" value="T1SS_OMP_TolC"/>
</dbReference>
<dbReference type="InterPro" id="IPR051906">
    <property type="entry name" value="TolC-like"/>
</dbReference>
<comment type="caution">
    <text evidence="9">The sequence shown here is derived from an EMBL/GenBank/DDBJ whole genome shotgun (WGS) entry which is preliminary data.</text>
</comment>
<reference evidence="9 10" key="1">
    <citation type="submission" date="2024-09" db="EMBL/GenBank/DDBJ databases">
        <authorList>
            <person name="Sun Q."/>
            <person name="Mori K."/>
        </authorList>
    </citation>
    <scope>NUCLEOTIDE SEQUENCE [LARGE SCALE GENOMIC DNA]</scope>
    <source>
        <strain evidence="9 10">CCM 7706</strain>
    </source>
</reference>
<dbReference type="Pfam" id="PF02321">
    <property type="entry name" value="OEP"/>
    <property type="match status" value="2"/>
</dbReference>
<evidence type="ECO:0000313" key="9">
    <source>
        <dbReference type="EMBL" id="MFC0202796.1"/>
    </source>
</evidence>
<proteinExistence type="inferred from homology"/>
<evidence type="ECO:0000256" key="7">
    <source>
        <dbReference type="ARBA" id="ARBA00023237"/>
    </source>
</evidence>
<evidence type="ECO:0000256" key="8">
    <source>
        <dbReference type="SAM" id="MobiDB-lite"/>
    </source>
</evidence>
<evidence type="ECO:0000313" key="10">
    <source>
        <dbReference type="Proteomes" id="UP001589798"/>
    </source>
</evidence>
<evidence type="ECO:0000256" key="5">
    <source>
        <dbReference type="ARBA" id="ARBA00022692"/>
    </source>
</evidence>
<keyword evidence="3" id="KW-0813">Transport</keyword>
<evidence type="ECO:0000256" key="3">
    <source>
        <dbReference type="ARBA" id="ARBA00022448"/>
    </source>
</evidence>
<organism evidence="9 10">
    <name type="scientific">Novosphingobium soli</name>
    <dbReference type="NCBI Taxonomy" id="574956"/>
    <lineage>
        <taxon>Bacteria</taxon>
        <taxon>Pseudomonadati</taxon>
        <taxon>Pseudomonadota</taxon>
        <taxon>Alphaproteobacteria</taxon>
        <taxon>Sphingomonadales</taxon>
        <taxon>Sphingomonadaceae</taxon>
        <taxon>Novosphingobium</taxon>
    </lineage>
</organism>
<keyword evidence="6" id="KW-0472">Membrane</keyword>
<keyword evidence="7" id="KW-0998">Cell outer membrane</keyword>
<keyword evidence="5" id="KW-0812">Transmembrane</keyword>
<comment type="similarity">
    <text evidence="2">Belongs to the outer membrane factor (OMF) (TC 1.B.17) family.</text>
</comment>
<keyword evidence="10" id="KW-1185">Reference proteome</keyword>
<protein>
    <submittedName>
        <fullName evidence="9">TolC family outer membrane protein</fullName>
    </submittedName>
</protein>
<name>A0ABV6CS47_9SPHN</name>